<comment type="caution">
    <text evidence="1">The sequence shown here is derived from an EMBL/GenBank/DDBJ whole genome shotgun (WGS) entry which is preliminary data.</text>
</comment>
<reference evidence="1" key="1">
    <citation type="journal article" date="2015" name="Nature">
        <title>Complex archaea that bridge the gap between prokaryotes and eukaryotes.</title>
        <authorList>
            <person name="Spang A."/>
            <person name="Saw J.H."/>
            <person name="Jorgensen S.L."/>
            <person name="Zaremba-Niedzwiedzka K."/>
            <person name="Martijn J."/>
            <person name="Lind A.E."/>
            <person name="van Eijk R."/>
            <person name="Schleper C."/>
            <person name="Guy L."/>
            <person name="Ettema T.J."/>
        </authorList>
    </citation>
    <scope>NUCLEOTIDE SEQUENCE</scope>
</reference>
<accession>A0A0F8Y612</accession>
<protein>
    <submittedName>
        <fullName evidence="1">Uncharacterized protein</fullName>
    </submittedName>
</protein>
<feature type="non-terminal residue" evidence="1">
    <location>
        <position position="1"/>
    </location>
</feature>
<gene>
    <name evidence="1" type="ORF">LCGC14_3133330</name>
</gene>
<dbReference type="AlphaFoldDB" id="A0A0F8Y612"/>
<organism evidence="1">
    <name type="scientific">marine sediment metagenome</name>
    <dbReference type="NCBI Taxonomy" id="412755"/>
    <lineage>
        <taxon>unclassified sequences</taxon>
        <taxon>metagenomes</taxon>
        <taxon>ecological metagenomes</taxon>
    </lineage>
</organism>
<dbReference type="EMBL" id="LAZR01068453">
    <property type="protein sequence ID" value="KKK49609.1"/>
    <property type="molecule type" value="Genomic_DNA"/>
</dbReference>
<sequence>AFRPVLLQGAQFQQTDVTDKMGTAAADYTSFVERTGLAIAGRDRQGAPIVDPSIVKLVRGVYPLIEAPPGTVIKTRLGMQDDLSAAIRWLPESNFIVGQDSFTDGIISGRYAAVRFSTTAGVTWKLTGYSLDIEPLGAF</sequence>
<name>A0A0F8Y612_9ZZZZ</name>
<proteinExistence type="predicted"/>
<evidence type="ECO:0000313" key="1">
    <source>
        <dbReference type="EMBL" id="KKK49609.1"/>
    </source>
</evidence>